<protein>
    <submittedName>
        <fullName evidence="1">Uncharacterized protein</fullName>
    </submittedName>
</protein>
<proteinExistence type="predicted"/>
<reference evidence="2" key="1">
    <citation type="submission" date="2015-10" db="EMBL/GenBank/DDBJ databases">
        <title>Niche specialization of a soil ammonia-oxidizing archaeon, Candidatus Nitrosocosmicus oleophilus.</title>
        <authorList>
            <person name="Jung M.-Y."/>
            <person name="Rhee S.-K."/>
        </authorList>
    </citation>
    <scope>NUCLEOTIDE SEQUENCE [LARGE SCALE GENOMIC DNA]</scope>
    <source>
        <strain evidence="2">MY3</strain>
    </source>
</reference>
<accession>A0A654M4G4</accession>
<sequence>MYSIIFASGILFIKNLGASYQIGLVLDFSFKVFGKSVSVSRQQDQYYPIIQHSLTKSTCRKLNQIWRLHQDYSSRTSKLL</sequence>
<dbReference type="KEGG" id="taa:NMY3_03383"/>
<organism evidence="1 2">
    <name type="scientific">Candidatus Nitrosocosmicus oleophilus</name>
    <dbReference type="NCBI Taxonomy" id="1353260"/>
    <lineage>
        <taxon>Archaea</taxon>
        <taxon>Nitrososphaerota</taxon>
        <taxon>Nitrososphaeria</taxon>
        <taxon>Nitrososphaerales</taxon>
        <taxon>Nitrososphaeraceae</taxon>
        <taxon>Candidatus Nitrosocosmicus</taxon>
    </lineage>
</organism>
<evidence type="ECO:0000313" key="2">
    <source>
        <dbReference type="Proteomes" id="UP000058925"/>
    </source>
</evidence>
<dbReference type="AlphaFoldDB" id="A0A654M4G4"/>
<name>A0A654M4G4_9ARCH</name>
<gene>
    <name evidence="1" type="ORF">NMY3_03383</name>
</gene>
<dbReference type="Proteomes" id="UP000058925">
    <property type="component" value="Chromosome"/>
</dbReference>
<keyword evidence="2" id="KW-1185">Reference proteome</keyword>
<dbReference type="EMBL" id="CP012850">
    <property type="protein sequence ID" value="ALI37566.1"/>
    <property type="molecule type" value="Genomic_DNA"/>
</dbReference>
<evidence type="ECO:0000313" key="1">
    <source>
        <dbReference type="EMBL" id="ALI37566.1"/>
    </source>
</evidence>